<name>A0A2H4FQ61_9FLOR</name>
<dbReference type="Pfam" id="PF03796">
    <property type="entry name" value="DnaB_C"/>
    <property type="match status" value="1"/>
</dbReference>
<keyword evidence="2" id="KW-0347">Helicase</keyword>
<dbReference type="Gene3D" id="1.10.860.10">
    <property type="entry name" value="DNAb Helicase, Chain A"/>
    <property type="match status" value="1"/>
</dbReference>
<keyword evidence="2" id="KW-0934">Plastid</keyword>
<evidence type="ECO:0000259" key="1">
    <source>
        <dbReference type="PROSITE" id="PS51199"/>
    </source>
</evidence>
<keyword evidence="2" id="KW-0547">Nucleotide-binding</keyword>
<dbReference type="InterPro" id="IPR007694">
    <property type="entry name" value="DNA_helicase_DnaB-like_C"/>
</dbReference>
<geneLocation type="chloroplast" evidence="2"/>
<keyword evidence="2" id="KW-0378">Hydrolase</keyword>
<dbReference type="PANTHER" id="PTHR30153:SF2">
    <property type="entry name" value="REPLICATIVE DNA HELICASE"/>
    <property type="match status" value="1"/>
</dbReference>
<keyword evidence="2" id="KW-0150">Chloroplast</keyword>
<accession>A0A2H4FQ61</accession>
<dbReference type="AlphaFoldDB" id="A0A2H4FQ61"/>
<dbReference type="InterPro" id="IPR027417">
    <property type="entry name" value="P-loop_NTPase"/>
</dbReference>
<dbReference type="GO" id="GO:0003678">
    <property type="term" value="F:DNA helicase activity"/>
    <property type="evidence" value="ECO:0007669"/>
    <property type="project" value="InterPro"/>
</dbReference>
<dbReference type="PROSITE" id="PS51199">
    <property type="entry name" value="SF4_HELICASE"/>
    <property type="match status" value="2"/>
</dbReference>
<keyword evidence="2" id="KW-0067">ATP-binding</keyword>
<dbReference type="SUPFAM" id="SSF52540">
    <property type="entry name" value="P-loop containing nucleoside triphosphate hydrolases"/>
    <property type="match status" value="1"/>
</dbReference>
<evidence type="ECO:0000313" key="2">
    <source>
        <dbReference type="EMBL" id="AOV83663.1"/>
    </source>
</evidence>
<dbReference type="Gene3D" id="3.40.50.300">
    <property type="entry name" value="P-loop containing nucleotide triphosphate hydrolases"/>
    <property type="match status" value="2"/>
</dbReference>
<sequence>MQNLYNYSIQPNNYIAEEILVGYIILDPPFLLKSTLKNIYIEHFFIESHKIMYKHLKQINDLDTINSYNIFLSLPYQQIFKKGNISSNPIELIKQVYIFNSSINVNFYLIQLIQIINETYTKRIIIQCAYNVINFTYKNEVSVKEIFRKISEYLKYISIQLDTQNIDNSQAFIVNLVKNIANNDSNLKSFKKTIYSGFQELDKIIHGLPNGDLIIIAGRPSMGKTSLAINIVYHILKLTKIQICIFSLEMTKMQILQRIISIGSHIPLYNIFDHRIDKYQWKKVIKICNTILKSNIYINDTSNITIEEIYQISQAVHKEIYINMLIIIDYLQLINIQSVELENRNQELSYITRQLKILAQYLNIPIIILSQLNRRIETRQNKKPLLSDLKESGCISYILFFYISSVNKISVLNTKNYIQYIDSYSKYKIRQLKNYQYNYNAIRKLNFFVEQTFYNINYYIKFIKLTSNHALFMNKKWIVNNKVQQYNCISNLSSVSHYPKGLHKYISIIITYSVDTLVYDLSHHEYFNFCYIFTVLHNSIEQDADIIIMLYSDENNNELKVQNLTGEKVIDINISKNRNGSTGALKLLFHLKNTIFTDLIK</sequence>
<proteinExistence type="predicted"/>
<feature type="domain" description="SF4 helicase" evidence="1">
    <location>
        <begin position="539"/>
        <end position="601"/>
    </location>
</feature>
<dbReference type="InterPro" id="IPR016136">
    <property type="entry name" value="DNA_helicase_N/primase_C"/>
</dbReference>
<dbReference type="GO" id="GO:0005829">
    <property type="term" value="C:cytosol"/>
    <property type="evidence" value="ECO:0007669"/>
    <property type="project" value="TreeGrafter"/>
</dbReference>
<dbReference type="EMBL" id="KU892652">
    <property type="protein sequence ID" value="AOV83663.1"/>
    <property type="molecule type" value="Genomic_DNA"/>
</dbReference>
<dbReference type="PANTHER" id="PTHR30153">
    <property type="entry name" value="REPLICATIVE DNA HELICASE DNAB"/>
    <property type="match status" value="1"/>
</dbReference>
<dbReference type="InterPro" id="IPR036185">
    <property type="entry name" value="DNA_heli_DnaB-like_N_sf"/>
</dbReference>
<dbReference type="GO" id="GO:0005524">
    <property type="term" value="F:ATP binding"/>
    <property type="evidence" value="ECO:0007669"/>
    <property type="project" value="InterPro"/>
</dbReference>
<reference evidence="2" key="1">
    <citation type="submission" date="2016-03" db="EMBL/GenBank/DDBJ databases">
        <title>Complete plastid genome of Kappaphycus alvarezii.</title>
        <authorList>
            <person name="Zhang L."/>
            <person name="Liu T."/>
            <person name="Liu N."/>
        </authorList>
    </citation>
    <scope>NUCLEOTIDE SEQUENCE</scope>
</reference>
<dbReference type="GO" id="GO:0006260">
    <property type="term" value="P:DNA replication"/>
    <property type="evidence" value="ECO:0007669"/>
    <property type="project" value="InterPro"/>
</dbReference>
<feature type="domain" description="SF4 helicase" evidence="1">
    <location>
        <begin position="187"/>
        <end position="393"/>
    </location>
</feature>
<protein>
    <submittedName>
        <fullName evidence="2">Replicative DNA helicase subunit</fullName>
    </submittedName>
</protein>
<gene>
    <name evidence="2" type="primary">dnaB</name>
    <name evidence="2" type="ORF">mogbl068</name>
</gene>
<organism evidence="2">
    <name type="scientific">Kappaphycus alvarezii</name>
    <dbReference type="NCBI Taxonomy" id="38544"/>
    <lineage>
        <taxon>Eukaryota</taxon>
        <taxon>Rhodophyta</taxon>
        <taxon>Florideophyceae</taxon>
        <taxon>Rhodymeniophycidae</taxon>
        <taxon>Gigartinales</taxon>
        <taxon>Solieriaceae</taxon>
        <taxon>Kappaphycus</taxon>
    </lineage>
</organism>
<dbReference type="SUPFAM" id="SSF48024">
    <property type="entry name" value="N-terminal domain of DnaB helicase"/>
    <property type="match status" value="1"/>
</dbReference>